<dbReference type="PANTHER" id="PTHR39176:SF1">
    <property type="entry name" value="PERIPLASMIC PROTEIN"/>
    <property type="match status" value="1"/>
</dbReference>
<dbReference type="Pfam" id="PF07007">
    <property type="entry name" value="LprI"/>
    <property type="match status" value="1"/>
</dbReference>
<reference evidence="2" key="1">
    <citation type="journal article" date="2020" name="mSystems">
        <title>Genome- and Community-Level Interaction Insights into Carbon Utilization and Element Cycling Functions of Hydrothermarchaeota in Hydrothermal Sediment.</title>
        <authorList>
            <person name="Zhou Z."/>
            <person name="Liu Y."/>
            <person name="Xu W."/>
            <person name="Pan J."/>
            <person name="Luo Z.H."/>
            <person name="Li M."/>
        </authorList>
    </citation>
    <scope>NUCLEOTIDE SEQUENCE [LARGE SCALE GENOMIC DNA]</scope>
    <source>
        <strain evidence="2">SpSt-132</strain>
    </source>
</reference>
<protein>
    <submittedName>
        <fullName evidence="2">DUF1311 domain-containing protein</fullName>
    </submittedName>
</protein>
<dbReference type="Gene3D" id="1.20.1270.180">
    <property type="match status" value="1"/>
</dbReference>
<dbReference type="PANTHER" id="PTHR39176">
    <property type="entry name" value="PERIPLASMIC PROTEIN-RELATED"/>
    <property type="match status" value="1"/>
</dbReference>
<dbReference type="InterPro" id="IPR009739">
    <property type="entry name" value="LprI-like_N"/>
</dbReference>
<dbReference type="AlphaFoldDB" id="A0A7C2V4N4"/>
<evidence type="ECO:0000259" key="1">
    <source>
        <dbReference type="Pfam" id="PF07007"/>
    </source>
</evidence>
<evidence type="ECO:0000313" key="2">
    <source>
        <dbReference type="EMBL" id="HEW46880.1"/>
    </source>
</evidence>
<sequence>MNKLGKKVITKGILFILITSQVVLAINKGKEAKEEKHPIDVWYEKCLANSEGGSFEMKDCAVKAHAMWDKEMNKIYKELMKRLPPKQKEALKESQKQWLKFRDAEFDFLVKYYYETNPPGFGDFLLWMEDARMEIVKQRTLQLDRYLYHSEFLLPEGDTKK</sequence>
<organism evidence="2">
    <name type="scientific">Hydrogenobacter sp</name>
    <dbReference type="NCBI Taxonomy" id="2152829"/>
    <lineage>
        <taxon>Bacteria</taxon>
        <taxon>Pseudomonadati</taxon>
        <taxon>Aquificota</taxon>
        <taxon>Aquificia</taxon>
        <taxon>Aquificales</taxon>
        <taxon>Aquificaceae</taxon>
        <taxon>Hydrogenobacter</taxon>
    </lineage>
</organism>
<accession>A0A7C2V4N4</accession>
<name>A0A7C2V4N4_9AQUI</name>
<feature type="domain" description="Lysozyme inhibitor LprI-like N-terminal" evidence="1">
    <location>
        <begin position="51"/>
        <end position="143"/>
    </location>
</feature>
<comment type="caution">
    <text evidence="2">The sequence shown here is derived from an EMBL/GenBank/DDBJ whole genome shotgun (WGS) entry which is preliminary data.</text>
</comment>
<gene>
    <name evidence="2" type="ORF">ENO47_09535</name>
</gene>
<proteinExistence type="predicted"/>
<dbReference type="EMBL" id="DSFP01000080">
    <property type="protein sequence ID" value="HEW46880.1"/>
    <property type="molecule type" value="Genomic_DNA"/>
</dbReference>